<evidence type="ECO:0000256" key="9">
    <source>
        <dbReference type="ARBA" id="ARBA00022490"/>
    </source>
</evidence>
<evidence type="ECO:0000256" key="8">
    <source>
        <dbReference type="ARBA" id="ARBA00022448"/>
    </source>
</evidence>
<evidence type="ECO:0000256" key="21">
    <source>
        <dbReference type="SAM" id="Coils"/>
    </source>
</evidence>
<evidence type="ECO:0000256" key="2">
    <source>
        <dbReference type="ARBA" id="ARBA00001946"/>
    </source>
</evidence>
<feature type="active site" description="Tele-phosphohistidine intermediate" evidence="18">
    <location>
        <position position="192"/>
    </location>
</feature>
<comment type="similarity">
    <text evidence="5 17">Belongs to the PEP-utilizing enzyme family.</text>
</comment>
<evidence type="ECO:0000259" key="22">
    <source>
        <dbReference type="Pfam" id="PF00391"/>
    </source>
</evidence>
<organism evidence="25 26">
    <name type="scientific">Moorella mulderi DSM 14980</name>
    <dbReference type="NCBI Taxonomy" id="1122241"/>
    <lineage>
        <taxon>Bacteria</taxon>
        <taxon>Bacillati</taxon>
        <taxon>Bacillota</taxon>
        <taxon>Clostridia</taxon>
        <taxon>Neomoorellales</taxon>
        <taxon>Neomoorellaceae</taxon>
        <taxon>Neomoorella</taxon>
    </lineage>
</organism>
<dbReference type="SUPFAM" id="SSF51621">
    <property type="entry name" value="Phosphoenolpyruvate/pyruvate domain"/>
    <property type="match status" value="1"/>
</dbReference>
<dbReference type="AlphaFoldDB" id="A0A151B0S8"/>
<comment type="subcellular location">
    <subcellularLocation>
        <location evidence="4 17">Cytoplasm</location>
    </subcellularLocation>
</comment>
<dbReference type="NCBIfam" id="TIGR01417">
    <property type="entry name" value="PTS_I_fam"/>
    <property type="match status" value="1"/>
</dbReference>
<dbReference type="InterPro" id="IPR015813">
    <property type="entry name" value="Pyrv/PenolPyrv_kinase-like_dom"/>
</dbReference>
<dbReference type="InterPro" id="IPR036637">
    <property type="entry name" value="Phosphohistidine_dom_sf"/>
</dbReference>
<dbReference type="PANTHER" id="PTHR46244:SF3">
    <property type="entry name" value="PHOSPHOENOLPYRUVATE-PROTEIN PHOSPHOTRANSFERASE"/>
    <property type="match status" value="1"/>
</dbReference>
<protein>
    <recommendedName>
        <fullName evidence="7 17">Phosphoenolpyruvate-protein phosphotransferase</fullName>
        <ecNumber evidence="6 17">2.7.3.9</ecNumber>
    </recommendedName>
    <alternativeName>
        <fullName evidence="16 17">Phosphotransferase system, enzyme I</fullName>
    </alternativeName>
</protein>
<evidence type="ECO:0000256" key="16">
    <source>
        <dbReference type="ARBA" id="ARBA00033235"/>
    </source>
</evidence>
<feature type="binding site" evidence="19">
    <location>
        <position position="465"/>
    </location>
    <ligand>
        <name>phosphoenolpyruvate</name>
        <dbReference type="ChEBI" id="CHEBI:58702"/>
    </ligand>
</feature>
<evidence type="ECO:0000256" key="10">
    <source>
        <dbReference type="ARBA" id="ARBA00022597"/>
    </source>
</evidence>
<evidence type="ECO:0000256" key="13">
    <source>
        <dbReference type="ARBA" id="ARBA00022723"/>
    </source>
</evidence>
<dbReference type="InterPro" id="IPR050499">
    <property type="entry name" value="PEP-utilizing_PTS_enzyme"/>
</dbReference>
<name>A0A151B0S8_9FIRM</name>
<evidence type="ECO:0000256" key="7">
    <source>
        <dbReference type="ARBA" id="ARBA00016544"/>
    </source>
</evidence>
<evidence type="ECO:0000313" key="25">
    <source>
        <dbReference type="EMBL" id="KYH33496.1"/>
    </source>
</evidence>
<dbReference type="Proteomes" id="UP000075670">
    <property type="component" value="Unassembled WGS sequence"/>
</dbReference>
<feature type="active site" description="Proton donor" evidence="18">
    <location>
        <position position="502"/>
    </location>
</feature>
<comment type="cofactor">
    <cofactor evidence="2 17 20">
        <name>Mg(2+)</name>
        <dbReference type="ChEBI" id="CHEBI:18420"/>
    </cofactor>
</comment>
<feature type="binding site" evidence="19">
    <location>
        <begin position="454"/>
        <end position="455"/>
    </location>
    <ligand>
        <name>phosphoenolpyruvate</name>
        <dbReference type="ChEBI" id="CHEBI:58702"/>
    </ligand>
</feature>
<evidence type="ECO:0000256" key="19">
    <source>
        <dbReference type="PIRSR" id="PIRSR000732-2"/>
    </source>
</evidence>
<evidence type="ECO:0000256" key="15">
    <source>
        <dbReference type="ARBA" id="ARBA00022842"/>
    </source>
</evidence>
<dbReference type="PROSITE" id="PS00742">
    <property type="entry name" value="PEP_ENZYMES_2"/>
    <property type="match status" value="1"/>
</dbReference>
<comment type="catalytic activity">
    <reaction evidence="1 17">
        <text>L-histidyl-[protein] + phosphoenolpyruvate = N(pros)-phospho-L-histidyl-[protein] + pyruvate</text>
        <dbReference type="Rhea" id="RHEA:23880"/>
        <dbReference type="Rhea" id="RHEA-COMP:9745"/>
        <dbReference type="Rhea" id="RHEA-COMP:9746"/>
        <dbReference type="ChEBI" id="CHEBI:15361"/>
        <dbReference type="ChEBI" id="CHEBI:29979"/>
        <dbReference type="ChEBI" id="CHEBI:58702"/>
        <dbReference type="ChEBI" id="CHEBI:64837"/>
        <dbReference type="EC" id="2.7.3.9"/>
    </reaction>
</comment>
<gene>
    <name evidence="25" type="primary">ptsI</name>
    <name evidence="25" type="ORF">MOMUL_01970</name>
</gene>
<keyword evidence="13 17" id="KW-0479">Metal-binding</keyword>
<dbReference type="GO" id="GO:0016301">
    <property type="term" value="F:kinase activity"/>
    <property type="evidence" value="ECO:0007669"/>
    <property type="project" value="UniProtKB-KW"/>
</dbReference>
<dbReference type="InterPro" id="IPR000121">
    <property type="entry name" value="PEP_util_C"/>
</dbReference>
<proteinExistence type="inferred from homology"/>
<dbReference type="InterPro" id="IPR023151">
    <property type="entry name" value="PEP_util_CS"/>
</dbReference>
<dbReference type="SUPFAM" id="SSF47831">
    <property type="entry name" value="Enzyme I of the PEP:sugar phosphotransferase system HPr-binding (sub)domain"/>
    <property type="match status" value="1"/>
</dbReference>
<evidence type="ECO:0000256" key="11">
    <source>
        <dbReference type="ARBA" id="ARBA00022679"/>
    </source>
</evidence>
<dbReference type="Pfam" id="PF00391">
    <property type="entry name" value="PEP-utilizers"/>
    <property type="match status" value="1"/>
</dbReference>
<keyword evidence="21" id="KW-0175">Coiled coil</keyword>
<dbReference type="PROSITE" id="PS00370">
    <property type="entry name" value="PEP_ENZYMES_PHOS_SITE"/>
    <property type="match status" value="1"/>
</dbReference>
<reference evidence="25 26" key="1">
    <citation type="submission" date="2016-02" db="EMBL/GenBank/DDBJ databases">
        <title>Genome sequence of Moorella mulderi DSM 14980.</title>
        <authorList>
            <person name="Poehlein A."/>
            <person name="Daniel R."/>
        </authorList>
    </citation>
    <scope>NUCLEOTIDE SEQUENCE [LARGE SCALE GENOMIC DNA]</scope>
    <source>
        <strain evidence="25 26">DSM 14980</strain>
    </source>
</reference>
<feature type="binding site" evidence="20">
    <location>
        <position position="431"/>
    </location>
    <ligand>
        <name>Mg(2+)</name>
        <dbReference type="ChEBI" id="CHEBI:18420"/>
    </ligand>
</feature>
<keyword evidence="25" id="KW-0670">Pyruvate</keyword>
<evidence type="ECO:0000256" key="12">
    <source>
        <dbReference type="ARBA" id="ARBA00022683"/>
    </source>
</evidence>
<feature type="domain" description="Phosphotransferase system enzyme I N-terminal" evidence="24">
    <location>
        <begin position="3"/>
        <end position="130"/>
    </location>
</feature>
<feature type="binding site" evidence="20">
    <location>
        <position position="455"/>
    </location>
    <ligand>
        <name>Mg(2+)</name>
        <dbReference type="ChEBI" id="CHEBI:18420"/>
    </ligand>
</feature>
<dbReference type="EMBL" id="LTBC01000001">
    <property type="protein sequence ID" value="KYH33496.1"/>
    <property type="molecule type" value="Genomic_DNA"/>
</dbReference>
<keyword evidence="26" id="KW-1185">Reference proteome</keyword>
<dbReference type="GO" id="GO:0008965">
    <property type="term" value="F:phosphoenolpyruvate-protein phosphotransferase activity"/>
    <property type="evidence" value="ECO:0007669"/>
    <property type="project" value="UniProtKB-EC"/>
</dbReference>
<dbReference type="InterPro" id="IPR008731">
    <property type="entry name" value="PTS_EIN"/>
</dbReference>
<dbReference type="OrthoDB" id="9765468at2"/>
<dbReference type="GO" id="GO:0005737">
    <property type="term" value="C:cytoplasm"/>
    <property type="evidence" value="ECO:0007669"/>
    <property type="project" value="UniProtKB-SubCell"/>
</dbReference>
<keyword evidence="9 17" id="KW-0963">Cytoplasm</keyword>
<keyword evidence="11 17" id="KW-0808">Transferase</keyword>
<evidence type="ECO:0000259" key="24">
    <source>
        <dbReference type="Pfam" id="PF05524"/>
    </source>
</evidence>
<dbReference type="PRINTS" id="PR01736">
    <property type="entry name" value="PHPHTRNFRASE"/>
</dbReference>
<evidence type="ECO:0000256" key="14">
    <source>
        <dbReference type="ARBA" id="ARBA00022777"/>
    </source>
</evidence>
<dbReference type="Pfam" id="PF02896">
    <property type="entry name" value="PEP-utilizers_C"/>
    <property type="match status" value="1"/>
</dbReference>
<evidence type="ECO:0000259" key="23">
    <source>
        <dbReference type="Pfam" id="PF02896"/>
    </source>
</evidence>
<feature type="coiled-coil region" evidence="21">
    <location>
        <begin position="30"/>
        <end position="114"/>
    </location>
</feature>
<sequence>MLKGIAAAPGIGIGPVYLLELKPGQEESHNNQFLNGSEEVKAELARLEEAIGRAKRDLEELANRTRQEIGEAEAGIFNAHILMLTDPTFIASVKEKIKVEKKKAARAVEEIAEAIASSFAVLDDDLFRERAADIRDVAARLLDNLAVGSRRALELKAGSIVVARELTPSLTANFSRNTVAGIATEIGGPTSHTAIMARALGIPAVLGVQGLMNQARDGELAIIDGSAGVVYLNPGSELLEEYKKKKAVLEAGRRDSKYAGPARTRDGRHIEVAANIRNAAEVKMALEHGAGGVGLFRTEFLFMNREEPPGEEEQLQAYKEVVAAFQGKPVVVRTLDVGGDKPLPYLNPGHEENPFLGLRGLRLCLARQELFKTQLKALLRAASYGNLKIMFPMVTTLEEIRQAKKIMAEARMELEANGLTVSHVETGIMIEVPAAALMADVLAREVDFFSIGTNDLAQYTLAVDRGNERVAGMYDACHPAVLRLIDVTVKAAHRYGKWVGLCGELGSEVDAAPLLVGLGLDEISMSPVFIPPMKEAVNKIAYHEARELVRRLLELPGPGEVRVALSK</sequence>
<dbReference type="InterPro" id="IPR040442">
    <property type="entry name" value="Pyrv_kinase-like_dom_sf"/>
</dbReference>
<evidence type="ECO:0000256" key="18">
    <source>
        <dbReference type="PIRSR" id="PIRSR000732-1"/>
    </source>
</evidence>
<dbReference type="SUPFAM" id="SSF52009">
    <property type="entry name" value="Phosphohistidine domain"/>
    <property type="match status" value="1"/>
</dbReference>
<comment type="caution">
    <text evidence="25">The sequence shown here is derived from an EMBL/GenBank/DDBJ whole genome shotgun (WGS) entry which is preliminary data.</text>
</comment>
<dbReference type="GO" id="GO:0046872">
    <property type="term" value="F:metal ion binding"/>
    <property type="evidence" value="ECO:0007669"/>
    <property type="project" value="UniProtKB-KW"/>
</dbReference>
<dbReference type="Gene3D" id="3.50.30.10">
    <property type="entry name" value="Phosphohistidine domain"/>
    <property type="match status" value="1"/>
</dbReference>
<evidence type="ECO:0000313" key="26">
    <source>
        <dbReference type="Proteomes" id="UP000075670"/>
    </source>
</evidence>
<feature type="domain" description="PEP-utilising enzyme C-terminal" evidence="23">
    <location>
        <begin position="260"/>
        <end position="541"/>
    </location>
</feature>
<keyword evidence="10 17" id="KW-0762">Sugar transport</keyword>
<dbReference type="InterPro" id="IPR006318">
    <property type="entry name" value="PTS_EI-like"/>
</dbReference>
<evidence type="ECO:0000256" key="4">
    <source>
        <dbReference type="ARBA" id="ARBA00004496"/>
    </source>
</evidence>
<keyword evidence="8 17" id="KW-0813">Transport</keyword>
<comment type="function">
    <text evidence="3 17">General (non sugar-specific) component of the phosphoenolpyruvate-dependent sugar phosphotransferase system (sugar PTS). This major carbohydrate active-transport system catalyzes the phosphorylation of incoming sugar substrates concomitantly with their translocation across the cell membrane. Enzyme I transfers the phosphoryl group from phosphoenolpyruvate (PEP) to the phosphoryl carrier protein (HPr).</text>
</comment>
<dbReference type="InterPro" id="IPR036618">
    <property type="entry name" value="PtsI_HPr-bd_sf"/>
</dbReference>
<dbReference type="Gene3D" id="3.20.20.60">
    <property type="entry name" value="Phosphoenolpyruvate-binding domains"/>
    <property type="match status" value="1"/>
</dbReference>
<dbReference type="InterPro" id="IPR008279">
    <property type="entry name" value="PEP-util_enz_mobile_dom"/>
</dbReference>
<evidence type="ECO:0000256" key="3">
    <source>
        <dbReference type="ARBA" id="ARBA00002728"/>
    </source>
</evidence>
<dbReference type="EC" id="2.7.3.9" evidence="6 17"/>
<accession>A0A151B0S8</accession>
<feature type="binding site" evidence="19">
    <location>
        <position position="297"/>
    </location>
    <ligand>
        <name>phosphoenolpyruvate</name>
        <dbReference type="ChEBI" id="CHEBI:58702"/>
    </ligand>
</feature>
<feature type="binding site" evidence="19">
    <location>
        <position position="333"/>
    </location>
    <ligand>
        <name>phosphoenolpyruvate</name>
        <dbReference type="ChEBI" id="CHEBI:58702"/>
    </ligand>
</feature>
<dbReference type="PIRSF" id="PIRSF000732">
    <property type="entry name" value="PTS_enzyme_I"/>
    <property type="match status" value="1"/>
</dbReference>
<dbReference type="RefSeq" id="WP_062280379.1">
    <property type="nucleotide sequence ID" value="NZ_LTBC01000001.1"/>
</dbReference>
<evidence type="ECO:0000256" key="20">
    <source>
        <dbReference type="PIRSR" id="PIRSR000732-3"/>
    </source>
</evidence>
<evidence type="ECO:0000256" key="6">
    <source>
        <dbReference type="ARBA" id="ARBA00012232"/>
    </source>
</evidence>
<keyword evidence="14 17" id="KW-0418">Kinase</keyword>
<dbReference type="InterPro" id="IPR024692">
    <property type="entry name" value="PTS_EI"/>
</dbReference>
<dbReference type="GO" id="GO:0009401">
    <property type="term" value="P:phosphoenolpyruvate-dependent sugar phosphotransferase system"/>
    <property type="evidence" value="ECO:0007669"/>
    <property type="project" value="UniProtKB-KW"/>
</dbReference>
<dbReference type="Gene3D" id="1.10.274.10">
    <property type="entry name" value="PtsI, HPr-binding domain"/>
    <property type="match status" value="1"/>
</dbReference>
<keyword evidence="12 17" id="KW-0598">Phosphotransferase system</keyword>
<dbReference type="PATRIC" id="fig|1122241.3.peg.217"/>
<evidence type="ECO:0000256" key="5">
    <source>
        <dbReference type="ARBA" id="ARBA00007837"/>
    </source>
</evidence>
<feature type="domain" description="PEP-utilising enzyme mobile" evidence="22">
    <location>
        <begin position="156"/>
        <end position="228"/>
    </location>
</feature>
<dbReference type="Pfam" id="PF05524">
    <property type="entry name" value="PEP-utilisers_N"/>
    <property type="match status" value="1"/>
</dbReference>
<dbReference type="InterPro" id="IPR018274">
    <property type="entry name" value="PEP_util_AS"/>
</dbReference>
<evidence type="ECO:0000256" key="17">
    <source>
        <dbReference type="PIRNR" id="PIRNR000732"/>
    </source>
</evidence>
<keyword evidence="15 17" id="KW-0460">Magnesium</keyword>
<dbReference type="PANTHER" id="PTHR46244">
    <property type="entry name" value="PHOSPHOENOLPYRUVATE-PROTEIN PHOSPHOTRANSFERASE"/>
    <property type="match status" value="1"/>
</dbReference>
<evidence type="ECO:0000256" key="1">
    <source>
        <dbReference type="ARBA" id="ARBA00000683"/>
    </source>
</evidence>